<feature type="signal peptide" evidence="2">
    <location>
        <begin position="1"/>
        <end position="18"/>
    </location>
</feature>
<organism evidence="3 4">
    <name type="scientific">Nosema granulosis</name>
    <dbReference type="NCBI Taxonomy" id="83296"/>
    <lineage>
        <taxon>Eukaryota</taxon>
        <taxon>Fungi</taxon>
        <taxon>Fungi incertae sedis</taxon>
        <taxon>Microsporidia</taxon>
        <taxon>Nosematidae</taxon>
        <taxon>Nosema</taxon>
    </lineage>
</organism>
<dbReference type="Proteomes" id="UP000740883">
    <property type="component" value="Unassembled WGS sequence"/>
</dbReference>
<gene>
    <name evidence="3" type="ORF">NGRA_2814</name>
</gene>
<evidence type="ECO:0000256" key="2">
    <source>
        <dbReference type="SAM" id="SignalP"/>
    </source>
</evidence>
<dbReference type="AlphaFoldDB" id="A0A9P6KY31"/>
<keyword evidence="2" id="KW-0732">Signal</keyword>
<name>A0A9P6KY31_9MICR</name>
<protein>
    <submittedName>
        <fullName evidence="3">Uncharacterized protein</fullName>
    </submittedName>
</protein>
<sequence length="134" mass="16224">MNLYLLFFTFIFTSDVLDVTESIMLSSEEHTERLFFFDEEVEYQKKINKKNETLEKKDLSEKKNSFLNLEDLTEGIETSDLKEKNNYQRRKKENVNTTNKKRRKTKVNIASETKPIQIIYPREHMRFLNNQLYQ</sequence>
<proteinExistence type="predicted"/>
<reference evidence="3 4" key="1">
    <citation type="journal article" date="2020" name="Genome Biol. Evol.">
        <title>Comparative genomics of strictly vertically transmitted, feminizing microsporidia endosymbionts of amphipod crustaceans.</title>
        <authorList>
            <person name="Cormier A."/>
            <person name="Chebbi M.A."/>
            <person name="Giraud I."/>
            <person name="Wattier R."/>
            <person name="Teixeira M."/>
            <person name="Gilbert C."/>
            <person name="Rigaud T."/>
            <person name="Cordaux R."/>
        </authorList>
    </citation>
    <scope>NUCLEOTIDE SEQUENCE [LARGE SCALE GENOMIC DNA]</scope>
    <source>
        <strain evidence="3 4">Ou3-Ou53</strain>
    </source>
</reference>
<accession>A0A9P6KY31</accession>
<comment type="caution">
    <text evidence="3">The sequence shown here is derived from an EMBL/GenBank/DDBJ whole genome shotgun (WGS) entry which is preliminary data.</text>
</comment>
<feature type="region of interest" description="Disordered" evidence="1">
    <location>
        <begin position="81"/>
        <end position="104"/>
    </location>
</feature>
<keyword evidence="4" id="KW-1185">Reference proteome</keyword>
<feature type="chain" id="PRO_5040490507" evidence="2">
    <location>
        <begin position="19"/>
        <end position="134"/>
    </location>
</feature>
<evidence type="ECO:0000256" key="1">
    <source>
        <dbReference type="SAM" id="MobiDB-lite"/>
    </source>
</evidence>
<evidence type="ECO:0000313" key="3">
    <source>
        <dbReference type="EMBL" id="KAF9761165.1"/>
    </source>
</evidence>
<evidence type="ECO:0000313" key="4">
    <source>
        <dbReference type="Proteomes" id="UP000740883"/>
    </source>
</evidence>
<dbReference type="EMBL" id="SBJO01000401">
    <property type="protein sequence ID" value="KAF9761165.1"/>
    <property type="molecule type" value="Genomic_DNA"/>
</dbReference>